<reference evidence="1" key="1">
    <citation type="submission" date="2018-05" db="EMBL/GenBank/DDBJ databases">
        <authorList>
            <person name="Lanie J.A."/>
            <person name="Ng W.-L."/>
            <person name="Kazmierczak K.M."/>
            <person name="Andrzejewski T.M."/>
            <person name="Davidsen T.M."/>
            <person name="Wayne K.J."/>
            <person name="Tettelin H."/>
            <person name="Glass J.I."/>
            <person name="Rusch D."/>
            <person name="Podicherti R."/>
            <person name="Tsui H.-C.T."/>
            <person name="Winkler M.E."/>
        </authorList>
    </citation>
    <scope>NUCLEOTIDE SEQUENCE</scope>
</reference>
<evidence type="ECO:0000313" key="1">
    <source>
        <dbReference type="EMBL" id="SVD38164.1"/>
    </source>
</evidence>
<accession>A0A382UV93</accession>
<proteinExistence type="predicted"/>
<protein>
    <submittedName>
        <fullName evidence="1">Uncharacterized protein</fullName>
    </submittedName>
</protein>
<name>A0A382UV93_9ZZZZ</name>
<gene>
    <name evidence="1" type="ORF">METZ01_LOCUS391018</name>
</gene>
<dbReference type="EMBL" id="UINC01147061">
    <property type="protein sequence ID" value="SVD38164.1"/>
    <property type="molecule type" value="Genomic_DNA"/>
</dbReference>
<dbReference type="AlphaFoldDB" id="A0A382UV93"/>
<feature type="non-terminal residue" evidence="1">
    <location>
        <position position="74"/>
    </location>
</feature>
<organism evidence="1">
    <name type="scientific">marine metagenome</name>
    <dbReference type="NCBI Taxonomy" id="408172"/>
    <lineage>
        <taxon>unclassified sequences</taxon>
        <taxon>metagenomes</taxon>
        <taxon>ecological metagenomes</taxon>
    </lineage>
</organism>
<feature type="non-terminal residue" evidence="1">
    <location>
        <position position="1"/>
    </location>
</feature>
<sequence length="74" mass="8320">VGASKDLIKIISITACLMLLFMPVRAQVPPDESWRSIETQHFRVTFPEYLEALGRRAANRAEEAYVELSAALID</sequence>